<dbReference type="EMBL" id="SMKX01000241">
    <property type="protein sequence ID" value="TDD44353.1"/>
    <property type="molecule type" value="Genomic_DNA"/>
</dbReference>
<dbReference type="SUPFAM" id="SSF53067">
    <property type="entry name" value="Actin-like ATPase domain"/>
    <property type="match status" value="1"/>
</dbReference>
<dbReference type="Gene3D" id="3.30.420.40">
    <property type="match status" value="1"/>
</dbReference>
<protein>
    <recommendedName>
        <fullName evidence="3">Carbohydrate kinase FGGY N-terminal domain-containing protein</fullName>
    </recommendedName>
</protein>
<comment type="caution">
    <text evidence="1">The sequence shown here is derived from an EMBL/GenBank/DDBJ whole genome shotgun (WGS) entry which is preliminary data.</text>
</comment>
<keyword evidence="2" id="KW-1185">Reference proteome</keyword>
<accession>A0A4R4YHR3</accession>
<organism evidence="1 2">
    <name type="scientific">Kribbella antibiotica</name>
    <dbReference type="NCBI Taxonomy" id="190195"/>
    <lineage>
        <taxon>Bacteria</taxon>
        <taxon>Bacillati</taxon>
        <taxon>Actinomycetota</taxon>
        <taxon>Actinomycetes</taxon>
        <taxon>Propionibacteriales</taxon>
        <taxon>Kribbellaceae</taxon>
        <taxon>Kribbella</taxon>
    </lineage>
</organism>
<reference evidence="1 2" key="1">
    <citation type="submission" date="2019-03" db="EMBL/GenBank/DDBJ databases">
        <title>Draft genome sequences of novel Actinobacteria.</title>
        <authorList>
            <person name="Sahin N."/>
            <person name="Ay H."/>
            <person name="Saygin H."/>
        </authorList>
    </citation>
    <scope>NUCLEOTIDE SEQUENCE [LARGE SCALE GENOMIC DNA]</scope>
    <source>
        <strain evidence="1 2">JCM 13523</strain>
    </source>
</reference>
<dbReference type="AlphaFoldDB" id="A0A4R4YHR3"/>
<dbReference type="Proteomes" id="UP000295124">
    <property type="component" value="Unassembled WGS sequence"/>
</dbReference>
<proteinExistence type="predicted"/>
<dbReference type="RefSeq" id="WP_132177609.1">
    <property type="nucleotide sequence ID" value="NZ_SMKX01000241.1"/>
</dbReference>
<sequence>MDQFMLGIDIGTTSVKVILFDPAGRPVRAHGSAYGIERPRARRVSPCAITATMLPAVPDDDAQAITIGRHPRSDAGNRPEPPVVMGWRTAITV</sequence>
<evidence type="ECO:0000313" key="2">
    <source>
        <dbReference type="Proteomes" id="UP000295124"/>
    </source>
</evidence>
<evidence type="ECO:0008006" key="3">
    <source>
        <dbReference type="Google" id="ProtNLM"/>
    </source>
</evidence>
<dbReference type="InterPro" id="IPR043129">
    <property type="entry name" value="ATPase_NBD"/>
</dbReference>
<gene>
    <name evidence="1" type="ORF">E1263_40915</name>
</gene>
<name>A0A4R4YHR3_9ACTN</name>
<evidence type="ECO:0000313" key="1">
    <source>
        <dbReference type="EMBL" id="TDD44353.1"/>
    </source>
</evidence>
<dbReference type="OrthoDB" id="9805576at2"/>